<dbReference type="OrthoDB" id="597477at2"/>
<name>A0A2T5JBE6_9SPHI</name>
<proteinExistence type="inferred from homology"/>
<evidence type="ECO:0000256" key="2">
    <source>
        <dbReference type="RuleBase" id="RU000363"/>
    </source>
</evidence>
<keyword evidence="4" id="KW-1185">Reference proteome</keyword>
<dbReference type="GO" id="GO:0030497">
    <property type="term" value="P:fatty acid elongation"/>
    <property type="evidence" value="ECO:0007669"/>
    <property type="project" value="TreeGrafter"/>
</dbReference>
<dbReference type="PRINTS" id="PR00080">
    <property type="entry name" value="SDRFAMILY"/>
</dbReference>
<accession>A0A2T5JBE6</accession>
<sequence>MKAQTVIVTGASSGIGKAVASYFLAQGDNVVINSATPEKLEQTYQELGAGPNLAMVAGNVSDKRTGEQLVKTAIEKFGSADVLINNAGIFANKAFLEVDEAYLDQFLNTNLKGTFFTTQAIIPQMLKQHAGAIINIGTPLVYHALGGAPATAPISSKGAIHALTLQLAAEFGKDNIRVNTIAPGVIRTPMHGEHADAAAGIHLLKRIGEVDEVAQMVYAVAKNTFVSGAIINVDGGMGAGHHLG</sequence>
<dbReference type="InterPro" id="IPR002347">
    <property type="entry name" value="SDR_fam"/>
</dbReference>
<dbReference type="EMBL" id="QAOQ01000003">
    <property type="protein sequence ID" value="PTQ98185.1"/>
    <property type="molecule type" value="Genomic_DNA"/>
</dbReference>
<dbReference type="GO" id="GO:0016616">
    <property type="term" value="F:oxidoreductase activity, acting on the CH-OH group of donors, NAD or NADP as acceptor"/>
    <property type="evidence" value="ECO:0007669"/>
    <property type="project" value="TreeGrafter"/>
</dbReference>
<dbReference type="PRINTS" id="PR00081">
    <property type="entry name" value="GDHRDH"/>
</dbReference>
<protein>
    <submittedName>
        <fullName evidence="3">NAD(P)-dependent dehydrogenase (Short-subunit alcohol dehydrogenase family)</fullName>
    </submittedName>
</protein>
<dbReference type="CDD" id="cd05233">
    <property type="entry name" value="SDR_c"/>
    <property type="match status" value="1"/>
</dbReference>
<organism evidence="3 4">
    <name type="scientific">Mucilaginibacter yixingensis</name>
    <dbReference type="NCBI Taxonomy" id="1295612"/>
    <lineage>
        <taxon>Bacteria</taxon>
        <taxon>Pseudomonadati</taxon>
        <taxon>Bacteroidota</taxon>
        <taxon>Sphingobacteriia</taxon>
        <taxon>Sphingobacteriales</taxon>
        <taxon>Sphingobacteriaceae</taxon>
        <taxon>Mucilaginibacter</taxon>
    </lineage>
</organism>
<dbReference type="FunFam" id="3.40.50.720:FF:000084">
    <property type="entry name" value="Short-chain dehydrogenase reductase"/>
    <property type="match status" value="1"/>
</dbReference>
<dbReference type="Gene3D" id="3.40.50.720">
    <property type="entry name" value="NAD(P)-binding Rossmann-like Domain"/>
    <property type="match status" value="1"/>
</dbReference>
<dbReference type="RefSeq" id="WP_107828366.1">
    <property type="nucleotide sequence ID" value="NZ_CP160205.1"/>
</dbReference>
<evidence type="ECO:0000313" key="4">
    <source>
        <dbReference type="Proteomes" id="UP000244168"/>
    </source>
</evidence>
<dbReference type="PANTHER" id="PTHR42760">
    <property type="entry name" value="SHORT-CHAIN DEHYDROGENASES/REDUCTASES FAMILY MEMBER"/>
    <property type="match status" value="1"/>
</dbReference>
<reference evidence="3 4" key="1">
    <citation type="submission" date="2018-04" db="EMBL/GenBank/DDBJ databases">
        <title>Genomic Encyclopedia of Archaeal and Bacterial Type Strains, Phase II (KMG-II): from individual species to whole genera.</title>
        <authorList>
            <person name="Goeker M."/>
        </authorList>
    </citation>
    <scope>NUCLEOTIDE SEQUENCE [LARGE SCALE GENOMIC DNA]</scope>
    <source>
        <strain evidence="3 4">DSM 26809</strain>
    </source>
</reference>
<dbReference type="AlphaFoldDB" id="A0A2T5JBE6"/>
<comment type="similarity">
    <text evidence="1 2">Belongs to the short-chain dehydrogenases/reductases (SDR) family.</text>
</comment>
<evidence type="ECO:0000256" key="1">
    <source>
        <dbReference type="ARBA" id="ARBA00006484"/>
    </source>
</evidence>
<gene>
    <name evidence="3" type="ORF">C8P68_103345</name>
</gene>
<evidence type="ECO:0000313" key="3">
    <source>
        <dbReference type="EMBL" id="PTQ98185.1"/>
    </source>
</evidence>
<dbReference type="InterPro" id="IPR036291">
    <property type="entry name" value="NAD(P)-bd_dom_sf"/>
</dbReference>
<dbReference type="PANTHER" id="PTHR42760:SF135">
    <property type="entry name" value="BLL7886 PROTEIN"/>
    <property type="match status" value="1"/>
</dbReference>
<dbReference type="Pfam" id="PF00106">
    <property type="entry name" value="adh_short"/>
    <property type="match status" value="1"/>
</dbReference>
<comment type="caution">
    <text evidence="3">The sequence shown here is derived from an EMBL/GenBank/DDBJ whole genome shotgun (WGS) entry which is preliminary data.</text>
</comment>
<dbReference type="Proteomes" id="UP000244168">
    <property type="component" value="Unassembled WGS sequence"/>
</dbReference>
<dbReference type="SUPFAM" id="SSF51735">
    <property type="entry name" value="NAD(P)-binding Rossmann-fold domains"/>
    <property type="match status" value="1"/>
</dbReference>